<dbReference type="AlphaFoldDB" id="A0A7N2R330"/>
<organism evidence="7 8">
    <name type="scientific">Quercus lobata</name>
    <name type="common">Valley oak</name>
    <dbReference type="NCBI Taxonomy" id="97700"/>
    <lineage>
        <taxon>Eukaryota</taxon>
        <taxon>Viridiplantae</taxon>
        <taxon>Streptophyta</taxon>
        <taxon>Embryophyta</taxon>
        <taxon>Tracheophyta</taxon>
        <taxon>Spermatophyta</taxon>
        <taxon>Magnoliopsida</taxon>
        <taxon>eudicotyledons</taxon>
        <taxon>Gunneridae</taxon>
        <taxon>Pentapetalae</taxon>
        <taxon>rosids</taxon>
        <taxon>fabids</taxon>
        <taxon>Fagales</taxon>
        <taxon>Fagaceae</taxon>
        <taxon>Quercus</taxon>
    </lineage>
</organism>
<dbReference type="Pfam" id="PF05577">
    <property type="entry name" value="Peptidase_S28"/>
    <property type="match status" value="1"/>
</dbReference>
<evidence type="ECO:0000256" key="5">
    <source>
        <dbReference type="ARBA" id="ARBA00023180"/>
    </source>
</evidence>
<dbReference type="PANTHER" id="PTHR11010">
    <property type="entry name" value="PROTEASE S28 PRO-X CARBOXYPEPTIDASE-RELATED"/>
    <property type="match status" value="1"/>
</dbReference>
<protein>
    <submittedName>
        <fullName evidence="7">Uncharacterized protein</fullName>
    </submittedName>
</protein>
<dbReference type="Gene3D" id="3.40.50.1820">
    <property type="entry name" value="alpha/beta hydrolase"/>
    <property type="match status" value="1"/>
</dbReference>
<reference evidence="7 8" key="1">
    <citation type="journal article" date="2016" name="G3 (Bethesda)">
        <title>First Draft Assembly and Annotation of the Genome of a California Endemic Oak Quercus lobata Nee (Fagaceae).</title>
        <authorList>
            <person name="Sork V.L."/>
            <person name="Fitz-Gibbon S.T."/>
            <person name="Puiu D."/>
            <person name="Crepeau M."/>
            <person name="Gugger P.F."/>
            <person name="Sherman R."/>
            <person name="Stevens K."/>
            <person name="Langley C.H."/>
            <person name="Pellegrini M."/>
            <person name="Salzberg S.L."/>
        </authorList>
    </citation>
    <scope>NUCLEOTIDE SEQUENCE [LARGE SCALE GENOMIC DNA]</scope>
    <source>
        <strain evidence="7 8">cv. SW786</strain>
    </source>
</reference>
<keyword evidence="6" id="KW-1133">Transmembrane helix</keyword>
<dbReference type="InParanoid" id="A0A7N2R330"/>
<keyword evidence="6" id="KW-0812">Transmembrane</keyword>
<keyword evidence="8" id="KW-1185">Reference proteome</keyword>
<dbReference type="GO" id="GO:0070008">
    <property type="term" value="F:serine-type exopeptidase activity"/>
    <property type="evidence" value="ECO:0007669"/>
    <property type="project" value="InterPro"/>
</dbReference>
<dbReference type="EMBL" id="LRBV02000004">
    <property type="status" value="NOT_ANNOTATED_CDS"/>
    <property type="molecule type" value="Genomic_DNA"/>
</dbReference>
<dbReference type="Proteomes" id="UP000594261">
    <property type="component" value="Chromosome 4"/>
</dbReference>
<sequence length="157" mass="17494">MPHGFAGDESLENATIRGYFNSAEYAEVIIDLKKNLSADSSPVIVVGGSYGGTWFRLKYPHIAMGALASSSPLLYFDGLVPPDSYDVVVTKDFQEVSWNCYDTIKRSRPEIDRIAAKPNGLFRTQQEIQNLQVIILSSSFVFVYPISLLTIIIIYGY</sequence>
<keyword evidence="6" id="KW-0472">Membrane</keyword>
<proteinExistence type="inferred from homology"/>
<evidence type="ECO:0000256" key="3">
    <source>
        <dbReference type="ARBA" id="ARBA00022729"/>
    </source>
</evidence>
<dbReference type="EnsemblPlants" id="QL04p040145:mrna">
    <property type="protein sequence ID" value="QL04p040145:mrna"/>
    <property type="gene ID" value="QL04p040145"/>
</dbReference>
<keyword evidence="3" id="KW-0732">Signal</keyword>
<evidence type="ECO:0000313" key="7">
    <source>
        <dbReference type="EnsemblPlants" id="QL04p040145:mrna"/>
    </source>
</evidence>
<dbReference type="Gramene" id="QL04p040145:mrna">
    <property type="protein sequence ID" value="QL04p040145:mrna"/>
    <property type="gene ID" value="QL04p040145"/>
</dbReference>
<evidence type="ECO:0000256" key="4">
    <source>
        <dbReference type="ARBA" id="ARBA00022801"/>
    </source>
</evidence>
<keyword evidence="5" id="KW-0325">Glycoprotein</keyword>
<keyword evidence="2" id="KW-0645">Protease</keyword>
<evidence type="ECO:0000256" key="1">
    <source>
        <dbReference type="ARBA" id="ARBA00011079"/>
    </source>
</evidence>
<dbReference type="InterPro" id="IPR029058">
    <property type="entry name" value="AB_hydrolase_fold"/>
</dbReference>
<evidence type="ECO:0000256" key="6">
    <source>
        <dbReference type="SAM" id="Phobius"/>
    </source>
</evidence>
<dbReference type="GO" id="GO:0008239">
    <property type="term" value="F:dipeptidyl-peptidase activity"/>
    <property type="evidence" value="ECO:0007669"/>
    <property type="project" value="TreeGrafter"/>
</dbReference>
<name>A0A7N2R330_QUELO</name>
<accession>A0A7N2R330</accession>
<dbReference type="InterPro" id="IPR008758">
    <property type="entry name" value="Peptidase_S28"/>
</dbReference>
<reference evidence="7" key="2">
    <citation type="submission" date="2021-01" db="UniProtKB">
        <authorList>
            <consortium name="EnsemblPlants"/>
        </authorList>
    </citation>
    <scope>IDENTIFICATION</scope>
</reference>
<comment type="similarity">
    <text evidence="1">Belongs to the peptidase S28 family.</text>
</comment>
<evidence type="ECO:0000313" key="8">
    <source>
        <dbReference type="Proteomes" id="UP000594261"/>
    </source>
</evidence>
<keyword evidence="4" id="KW-0378">Hydrolase</keyword>
<dbReference type="OMA" id="IMWEWAR"/>
<dbReference type="PANTHER" id="PTHR11010:SF120">
    <property type="entry name" value="LYSOSOMAL PRO-X CARBOXYPEPTIDASE"/>
    <property type="match status" value="1"/>
</dbReference>
<dbReference type="SUPFAM" id="SSF53474">
    <property type="entry name" value="alpha/beta-Hydrolases"/>
    <property type="match status" value="1"/>
</dbReference>
<feature type="transmembrane region" description="Helical" evidence="6">
    <location>
        <begin position="133"/>
        <end position="155"/>
    </location>
</feature>
<dbReference type="GO" id="GO:0006508">
    <property type="term" value="P:proteolysis"/>
    <property type="evidence" value="ECO:0007669"/>
    <property type="project" value="UniProtKB-KW"/>
</dbReference>
<evidence type="ECO:0000256" key="2">
    <source>
        <dbReference type="ARBA" id="ARBA00022670"/>
    </source>
</evidence>